<feature type="region of interest" description="Disordered" evidence="1">
    <location>
        <begin position="1"/>
        <end position="21"/>
    </location>
</feature>
<dbReference type="HOGENOM" id="CLU_997475_0_0_1"/>
<evidence type="ECO:0000313" key="3">
    <source>
        <dbReference type="Proteomes" id="UP000011777"/>
    </source>
</evidence>
<reference evidence="2 3" key="1">
    <citation type="submission" date="2013-02" db="EMBL/GenBank/DDBJ databases">
        <title>Genome sequence of Candida maltosa Xu316, a potential industrial strain for xylitol and ethanol production.</title>
        <authorList>
            <person name="Yu J."/>
            <person name="Wang Q."/>
            <person name="Geng X."/>
            <person name="Bao W."/>
            <person name="He P."/>
            <person name="Cai J."/>
        </authorList>
    </citation>
    <scope>NUCLEOTIDE SEQUENCE [LARGE SCALE GENOMIC DNA]</scope>
    <source>
        <strain evidence="3">Xu316</strain>
    </source>
</reference>
<sequence length="279" mass="32071">MTSTMSTTTTTTNPISPQPTKSSLLLNKAINNNNNNSNNNFILSFSPTPRSTPFTPEDFGFDESDENESIISEVDSNFITTFTPPVPSIRIPTTQKDLKEYFSCHLFYANNLLHITSHFINCEFDSFSNKLILNPDIPTTNHQELLNQLQLMYEQSLNLISTINTFNAFLDHMNTCKATQRDLKSIKNQLDLIIDDYLNVPVHEILDVIIDGLYQYNLTVEDLLEEQQDETSCDDEIYREIKKYHSEIESILSLNDEKFNHVHVEKFQNFLLEIIDGSV</sequence>
<evidence type="ECO:0000256" key="1">
    <source>
        <dbReference type="SAM" id="MobiDB-lite"/>
    </source>
</evidence>
<dbReference type="OrthoDB" id="4020980at2759"/>
<dbReference type="OMA" id="TSHFINC"/>
<name>M3HS13_CANMX</name>
<keyword evidence="3" id="KW-1185">Reference proteome</keyword>
<evidence type="ECO:0000313" key="2">
    <source>
        <dbReference type="EMBL" id="EMG50357.1"/>
    </source>
</evidence>
<organism evidence="2 3">
    <name type="scientific">Candida maltosa (strain Xu316)</name>
    <name type="common">Yeast</name>
    <dbReference type="NCBI Taxonomy" id="1245528"/>
    <lineage>
        <taxon>Eukaryota</taxon>
        <taxon>Fungi</taxon>
        <taxon>Dikarya</taxon>
        <taxon>Ascomycota</taxon>
        <taxon>Saccharomycotina</taxon>
        <taxon>Pichiomycetes</taxon>
        <taxon>Debaryomycetaceae</taxon>
        <taxon>Candida/Lodderomyces clade</taxon>
        <taxon>Candida</taxon>
    </lineage>
</organism>
<protein>
    <submittedName>
        <fullName evidence="2">Uncharacterized protein</fullName>
    </submittedName>
</protein>
<gene>
    <name evidence="2" type="ORF">G210_4609</name>
</gene>
<feature type="compositionally biased region" description="Low complexity" evidence="1">
    <location>
        <begin position="1"/>
        <end position="12"/>
    </location>
</feature>
<accession>M3HS13</accession>
<dbReference type="Proteomes" id="UP000011777">
    <property type="component" value="Unassembled WGS sequence"/>
</dbReference>
<dbReference type="AlphaFoldDB" id="M3HS13"/>
<dbReference type="EMBL" id="AOGT01000290">
    <property type="protein sequence ID" value="EMG50357.1"/>
    <property type="molecule type" value="Genomic_DNA"/>
</dbReference>
<proteinExistence type="predicted"/>
<comment type="caution">
    <text evidence="2">The sequence shown here is derived from an EMBL/GenBank/DDBJ whole genome shotgun (WGS) entry which is preliminary data.</text>
</comment>